<evidence type="ECO:0000313" key="4">
    <source>
        <dbReference type="Proteomes" id="UP001287445"/>
    </source>
</evidence>
<dbReference type="FunFam" id="3.40.50.720:FF:000084">
    <property type="entry name" value="Short-chain dehydrogenase reductase"/>
    <property type="match status" value="1"/>
</dbReference>
<accession>A0AAJ2VAP8</accession>
<comment type="similarity">
    <text evidence="1">Belongs to the short-chain dehydrogenases/reductases (SDR) family.</text>
</comment>
<evidence type="ECO:0000313" key="3">
    <source>
        <dbReference type="EMBL" id="MDX4956550.1"/>
    </source>
</evidence>
<dbReference type="PANTHER" id="PTHR43639">
    <property type="entry name" value="OXIDOREDUCTASE, SHORT-CHAIN DEHYDROGENASE/REDUCTASE FAMILY (AFU_ORTHOLOGUE AFUA_5G02870)"/>
    <property type="match status" value="1"/>
</dbReference>
<dbReference type="InterPro" id="IPR036291">
    <property type="entry name" value="NAD(P)-bd_dom_sf"/>
</dbReference>
<protein>
    <submittedName>
        <fullName evidence="3">SDR family oxidoreductase</fullName>
    </submittedName>
</protein>
<keyword evidence="2" id="KW-0560">Oxidoreductase</keyword>
<dbReference type="SUPFAM" id="SSF51735">
    <property type="entry name" value="NAD(P)-binding Rossmann-fold domains"/>
    <property type="match status" value="1"/>
</dbReference>
<gene>
    <name evidence="3" type="ORF">SGN30_24325</name>
</gene>
<sequence length="247" mass="25817">MKVIVITGGSRGIGASAAVECARRGLGIILTYNRNPDAAEDVVRRIGAAGGKAVALPLDVADVSTFPAFREATVQALATTWGESRLGGLVNNAGYGLFNPLGLVTEAQFDGLMNVHLKGPFFLTQALLPVLKDGSSIVNMTSATTRVATAGVAPYATFKGGLEVLTRYMAKEFGERRIRVNSVSPGPIRTELGGGLNAEFEAQLAAQTALGRVGEPEEVARVIASLLKDDSAWVNAQNIEVSGGYIV</sequence>
<name>A0AAJ2VAP8_DELAC</name>
<dbReference type="Pfam" id="PF13561">
    <property type="entry name" value="adh_short_C2"/>
    <property type="match status" value="1"/>
</dbReference>
<dbReference type="EMBL" id="JAWWMZ010000012">
    <property type="protein sequence ID" value="MDX4956550.1"/>
    <property type="molecule type" value="Genomic_DNA"/>
</dbReference>
<dbReference type="PANTHER" id="PTHR43639:SF1">
    <property type="entry name" value="SHORT-CHAIN DEHYDROGENASE_REDUCTASE FAMILY PROTEIN"/>
    <property type="match status" value="1"/>
</dbReference>
<dbReference type="PRINTS" id="PR00081">
    <property type="entry name" value="GDHRDH"/>
</dbReference>
<dbReference type="GO" id="GO:0016491">
    <property type="term" value="F:oxidoreductase activity"/>
    <property type="evidence" value="ECO:0007669"/>
    <property type="project" value="UniProtKB-KW"/>
</dbReference>
<dbReference type="InterPro" id="IPR002347">
    <property type="entry name" value="SDR_fam"/>
</dbReference>
<organism evidence="3 4">
    <name type="scientific">Delftia acidovorans</name>
    <name type="common">Pseudomonas acidovorans</name>
    <name type="synonym">Comamonas acidovorans</name>
    <dbReference type="NCBI Taxonomy" id="80866"/>
    <lineage>
        <taxon>Bacteria</taxon>
        <taxon>Pseudomonadati</taxon>
        <taxon>Pseudomonadota</taxon>
        <taxon>Betaproteobacteria</taxon>
        <taxon>Burkholderiales</taxon>
        <taxon>Comamonadaceae</taxon>
        <taxon>Delftia</taxon>
    </lineage>
</organism>
<dbReference type="Proteomes" id="UP001287445">
    <property type="component" value="Unassembled WGS sequence"/>
</dbReference>
<comment type="caution">
    <text evidence="3">The sequence shown here is derived from an EMBL/GenBank/DDBJ whole genome shotgun (WGS) entry which is preliminary data.</text>
</comment>
<dbReference type="RefSeq" id="WP_319076047.1">
    <property type="nucleotide sequence ID" value="NZ_JAWWMZ010000012.1"/>
</dbReference>
<evidence type="ECO:0000256" key="2">
    <source>
        <dbReference type="ARBA" id="ARBA00023002"/>
    </source>
</evidence>
<reference evidence="3" key="1">
    <citation type="submission" date="2023-11" db="EMBL/GenBank/DDBJ databases">
        <title>Identification and selenium tolerance of Delftia acidovorans R3-25.</title>
        <authorList>
            <person name="Zhang S."/>
            <person name="Liu Y."/>
            <person name="Guo Y."/>
        </authorList>
    </citation>
    <scope>NUCLEOTIDE SEQUENCE</scope>
    <source>
        <strain evidence="3">R3-25</strain>
    </source>
</reference>
<evidence type="ECO:0000256" key="1">
    <source>
        <dbReference type="ARBA" id="ARBA00006484"/>
    </source>
</evidence>
<dbReference type="Gene3D" id="3.40.50.720">
    <property type="entry name" value="NAD(P)-binding Rossmann-like Domain"/>
    <property type="match status" value="1"/>
</dbReference>
<dbReference type="AlphaFoldDB" id="A0AAJ2VAP8"/>
<proteinExistence type="inferred from homology"/>